<feature type="domain" description="YetF C-terminal" evidence="8">
    <location>
        <begin position="94"/>
        <end position="171"/>
    </location>
</feature>
<dbReference type="EMBL" id="JAMQBK010000002">
    <property type="protein sequence ID" value="MCM2369183.1"/>
    <property type="molecule type" value="Genomic_DNA"/>
</dbReference>
<dbReference type="InterPro" id="IPR007353">
    <property type="entry name" value="DUF421"/>
</dbReference>
<evidence type="ECO:0000313" key="10">
    <source>
        <dbReference type="Proteomes" id="UP001202961"/>
    </source>
</evidence>
<keyword evidence="4 7" id="KW-0812">Transmembrane</keyword>
<dbReference type="InterPro" id="IPR023090">
    <property type="entry name" value="UPF0702_alpha/beta_dom_sf"/>
</dbReference>
<evidence type="ECO:0000256" key="5">
    <source>
        <dbReference type="ARBA" id="ARBA00022989"/>
    </source>
</evidence>
<evidence type="ECO:0000256" key="7">
    <source>
        <dbReference type="SAM" id="Phobius"/>
    </source>
</evidence>
<evidence type="ECO:0000256" key="3">
    <source>
        <dbReference type="ARBA" id="ARBA00022475"/>
    </source>
</evidence>
<accession>A0ABT0TX41</accession>
<dbReference type="PANTHER" id="PTHR34582:SF6">
    <property type="entry name" value="UPF0702 TRANSMEMBRANE PROTEIN YCAP"/>
    <property type="match status" value="1"/>
</dbReference>
<dbReference type="Pfam" id="PF04239">
    <property type="entry name" value="DUF421"/>
    <property type="match status" value="1"/>
</dbReference>
<evidence type="ECO:0000256" key="2">
    <source>
        <dbReference type="ARBA" id="ARBA00006448"/>
    </source>
</evidence>
<feature type="transmembrane region" description="Helical" evidence="7">
    <location>
        <begin position="16"/>
        <end position="34"/>
    </location>
</feature>
<keyword evidence="10" id="KW-1185">Reference proteome</keyword>
<dbReference type="PANTHER" id="PTHR34582">
    <property type="entry name" value="UPF0702 TRANSMEMBRANE PROTEIN YCAP"/>
    <property type="match status" value="1"/>
</dbReference>
<dbReference type="RefSeq" id="WP_250926854.1">
    <property type="nucleotide sequence ID" value="NZ_JAMQBK010000002.1"/>
</dbReference>
<evidence type="ECO:0000256" key="1">
    <source>
        <dbReference type="ARBA" id="ARBA00004651"/>
    </source>
</evidence>
<name>A0ABT0TX41_9BACT</name>
<keyword evidence="3" id="KW-1003">Cell membrane</keyword>
<gene>
    <name evidence="9" type="ORF">NB063_00960</name>
</gene>
<evidence type="ECO:0000256" key="4">
    <source>
        <dbReference type="ARBA" id="ARBA00022692"/>
    </source>
</evidence>
<comment type="subcellular location">
    <subcellularLocation>
        <location evidence="1">Cell membrane</location>
        <topology evidence="1">Multi-pass membrane protein</topology>
    </subcellularLocation>
</comment>
<evidence type="ECO:0000259" key="8">
    <source>
        <dbReference type="Pfam" id="PF04239"/>
    </source>
</evidence>
<organism evidence="9 10">
    <name type="scientific">Aporhodopirellula aestuarii</name>
    <dbReference type="NCBI Taxonomy" id="2950107"/>
    <lineage>
        <taxon>Bacteria</taxon>
        <taxon>Pseudomonadati</taxon>
        <taxon>Planctomycetota</taxon>
        <taxon>Planctomycetia</taxon>
        <taxon>Pirellulales</taxon>
        <taxon>Pirellulaceae</taxon>
        <taxon>Aporhodopirellula</taxon>
    </lineage>
</organism>
<dbReference type="Gene3D" id="3.30.240.20">
    <property type="entry name" value="bsu07140 like domains"/>
    <property type="match status" value="1"/>
</dbReference>
<feature type="transmembrane region" description="Helical" evidence="7">
    <location>
        <begin position="46"/>
        <end position="65"/>
    </location>
</feature>
<feature type="transmembrane region" description="Helical" evidence="7">
    <location>
        <begin position="71"/>
        <end position="91"/>
    </location>
</feature>
<proteinExistence type="inferred from homology"/>
<keyword evidence="5 7" id="KW-1133">Transmembrane helix</keyword>
<comment type="similarity">
    <text evidence="2">Belongs to the UPF0702 family.</text>
</comment>
<reference evidence="9 10" key="1">
    <citation type="journal article" date="2022" name="Syst. Appl. Microbiol.">
        <title>Rhodopirellula aestuarii sp. nov., a novel member of the genus Rhodopirellula isolated from brackish sediments collected in the Tagus River estuary, Portugal.</title>
        <authorList>
            <person name="Vitorino I.R."/>
            <person name="Klimek D."/>
            <person name="Calusinska M."/>
            <person name="Lobo-da-Cunha A."/>
            <person name="Vasconcelos V."/>
            <person name="Lage O.M."/>
        </authorList>
    </citation>
    <scope>NUCLEOTIDE SEQUENCE [LARGE SCALE GENOMIC DNA]</scope>
    <source>
        <strain evidence="9 10">ICT_H3.1</strain>
    </source>
</reference>
<evidence type="ECO:0000313" key="9">
    <source>
        <dbReference type="EMBL" id="MCM2369183.1"/>
    </source>
</evidence>
<dbReference type="Proteomes" id="UP001202961">
    <property type="component" value="Unassembled WGS sequence"/>
</dbReference>
<protein>
    <submittedName>
        <fullName evidence="9">DUF421 domain-containing protein</fullName>
    </submittedName>
</protein>
<sequence>MKDTFEKWTAASTEEILIVVMSAAVIYFVILAYTRMTGLRSFSKMSASDFAMTIAVGSLFASTISSPTPTLSLGIVSLSCLFAGQWALALLRRRFGWFNRLIDNEPLLLMAGGQMIDENLRKANVTREDVYGKLREANAFNRNQILAVVFETTGDISVLHSTLEDAEIDREFVQGVIDHQRLFMDR</sequence>
<keyword evidence="6 7" id="KW-0472">Membrane</keyword>
<evidence type="ECO:0000256" key="6">
    <source>
        <dbReference type="ARBA" id="ARBA00023136"/>
    </source>
</evidence>
<comment type="caution">
    <text evidence="9">The sequence shown here is derived from an EMBL/GenBank/DDBJ whole genome shotgun (WGS) entry which is preliminary data.</text>
</comment>